<organism evidence="2">
    <name type="scientific">Camponotus floridanus</name>
    <name type="common">Florida carpenter ant</name>
    <dbReference type="NCBI Taxonomy" id="104421"/>
    <lineage>
        <taxon>Eukaryota</taxon>
        <taxon>Metazoa</taxon>
        <taxon>Ecdysozoa</taxon>
        <taxon>Arthropoda</taxon>
        <taxon>Hexapoda</taxon>
        <taxon>Insecta</taxon>
        <taxon>Pterygota</taxon>
        <taxon>Neoptera</taxon>
        <taxon>Endopterygota</taxon>
        <taxon>Hymenoptera</taxon>
        <taxon>Apocrita</taxon>
        <taxon>Aculeata</taxon>
        <taxon>Formicoidea</taxon>
        <taxon>Formicidae</taxon>
        <taxon>Formicinae</taxon>
        <taxon>Camponotus</taxon>
    </lineage>
</organism>
<dbReference type="EMBL" id="GL442629">
    <property type="protein sequence ID" value="EFN63213.1"/>
    <property type="molecule type" value="Genomic_DNA"/>
</dbReference>
<keyword evidence="2" id="KW-1185">Reference proteome</keyword>
<dbReference type="InParanoid" id="E2ATL7"/>
<evidence type="ECO:0000313" key="1">
    <source>
        <dbReference type="EMBL" id="EFN63213.1"/>
    </source>
</evidence>
<protein>
    <submittedName>
        <fullName evidence="1">Uncharacterized protein</fullName>
    </submittedName>
</protein>
<accession>E2ATL7</accession>
<evidence type="ECO:0000313" key="2">
    <source>
        <dbReference type="Proteomes" id="UP000000311"/>
    </source>
</evidence>
<reference evidence="1 2" key="1">
    <citation type="journal article" date="2010" name="Science">
        <title>Genomic comparison of the ants Camponotus floridanus and Harpegnathos saltator.</title>
        <authorList>
            <person name="Bonasio R."/>
            <person name="Zhang G."/>
            <person name="Ye C."/>
            <person name="Mutti N.S."/>
            <person name="Fang X."/>
            <person name="Qin N."/>
            <person name="Donahue G."/>
            <person name="Yang P."/>
            <person name="Li Q."/>
            <person name="Li C."/>
            <person name="Zhang P."/>
            <person name="Huang Z."/>
            <person name="Berger S.L."/>
            <person name="Reinberg D."/>
            <person name="Wang J."/>
            <person name="Liebig J."/>
        </authorList>
    </citation>
    <scope>NUCLEOTIDE SEQUENCE [LARGE SCALE GENOMIC DNA]</scope>
    <source>
        <strain evidence="2">C129</strain>
    </source>
</reference>
<dbReference type="Proteomes" id="UP000000311">
    <property type="component" value="Unassembled WGS sequence"/>
</dbReference>
<sequence>MIRAWGNVIHMVEYIASANFSLMALSKLIATWYHSERMQRQLTIVTAQCYLCIC</sequence>
<gene>
    <name evidence="1" type="ORF">EAG_15198</name>
</gene>
<name>E2ATL7_CAMFO</name>
<proteinExistence type="predicted"/>
<dbReference type="AlphaFoldDB" id="E2ATL7"/>